<dbReference type="Proteomes" id="UP000092993">
    <property type="component" value="Unassembled WGS sequence"/>
</dbReference>
<proteinExistence type="predicted"/>
<accession>A0A1C7LRY3</accession>
<protein>
    <submittedName>
        <fullName evidence="1">Uncharacterized protein</fullName>
    </submittedName>
</protein>
<dbReference type="OrthoDB" id="2800331at2759"/>
<comment type="caution">
    <text evidence="1">The sequence shown here is derived from an EMBL/GenBank/DDBJ whole genome shotgun (WGS) entry which is preliminary data.</text>
</comment>
<name>A0A1C7LRY3_GRIFR</name>
<keyword evidence="2" id="KW-1185">Reference proteome</keyword>
<dbReference type="EMBL" id="LUGG01000029">
    <property type="protein sequence ID" value="OBZ66669.1"/>
    <property type="molecule type" value="Genomic_DNA"/>
</dbReference>
<sequence>MVEERMHGSHDRLVTVTVRFGMSDCKERAWPSAEKAPSHAFTPPNFYLSPSPYAFPVAFPVQRPLCAHQCRTNRHYIDCNLAHCRLSRFHRPDEHDCANTCEDMMLPDQGLIMDVRPEVCRACAVTNHVNGIS</sequence>
<organism evidence="1 2">
    <name type="scientific">Grifola frondosa</name>
    <name type="common">Maitake</name>
    <name type="synonym">Polyporus frondosus</name>
    <dbReference type="NCBI Taxonomy" id="5627"/>
    <lineage>
        <taxon>Eukaryota</taxon>
        <taxon>Fungi</taxon>
        <taxon>Dikarya</taxon>
        <taxon>Basidiomycota</taxon>
        <taxon>Agaricomycotina</taxon>
        <taxon>Agaricomycetes</taxon>
        <taxon>Polyporales</taxon>
        <taxon>Grifolaceae</taxon>
        <taxon>Grifola</taxon>
    </lineage>
</organism>
<gene>
    <name evidence="1" type="ORF">A0H81_13494</name>
</gene>
<dbReference type="AlphaFoldDB" id="A0A1C7LRY3"/>
<evidence type="ECO:0000313" key="2">
    <source>
        <dbReference type="Proteomes" id="UP000092993"/>
    </source>
</evidence>
<reference evidence="1 2" key="1">
    <citation type="submission" date="2016-03" db="EMBL/GenBank/DDBJ databases">
        <title>Whole genome sequencing of Grifola frondosa 9006-11.</title>
        <authorList>
            <person name="Min B."/>
            <person name="Park H."/>
            <person name="Kim J.-G."/>
            <person name="Cho H."/>
            <person name="Oh Y.-L."/>
            <person name="Kong W.-S."/>
            <person name="Choi I.-G."/>
        </authorList>
    </citation>
    <scope>NUCLEOTIDE SEQUENCE [LARGE SCALE GENOMIC DNA]</scope>
    <source>
        <strain evidence="1 2">9006-11</strain>
    </source>
</reference>
<evidence type="ECO:0000313" key="1">
    <source>
        <dbReference type="EMBL" id="OBZ66669.1"/>
    </source>
</evidence>